<organism evidence="4 5">
    <name type="scientific">Deinandra increscens subsp. villosa</name>
    <dbReference type="NCBI Taxonomy" id="3103831"/>
    <lineage>
        <taxon>Eukaryota</taxon>
        <taxon>Viridiplantae</taxon>
        <taxon>Streptophyta</taxon>
        <taxon>Embryophyta</taxon>
        <taxon>Tracheophyta</taxon>
        <taxon>Spermatophyta</taxon>
        <taxon>Magnoliopsida</taxon>
        <taxon>eudicotyledons</taxon>
        <taxon>Gunneridae</taxon>
        <taxon>Pentapetalae</taxon>
        <taxon>asterids</taxon>
        <taxon>campanulids</taxon>
        <taxon>Asterales</taxon>
        <taxon>Asteraceae</taxon>
        <taxon>Asteroideae</taxon>
        <taxon>Heliantheae alliance</taxon>
        <taxon>Madieae</taxon>
        <taxon>Madiinae</taxon>
        <taxon>Deinandra</taxon>
    </lineage>
</organism>
<dbReference type="AlphaFoldDB" id="A0AAP0CWN7"/>
<dbReference type="PANTHER" id="PTHR37189">
    <property type="entry name" value="CONCANAVALIN A-LIKE LECTIN/GLUCANASE DOMAIN-CONTAINING PROTEIN-RELATED"/>
    <property type="match status" value="1"/>
</dbReference>
<accession>A0AAP0CWN7</accession>
<keyword evidence="2" id="KW-0472">Membrane</keyword>
<sequence length="128" mass="13765">MENRWILVALCLPLIVISFIRPSEAKELRPSDHGLPDEARAPETAQAKSPEMSSFFGDGGTQSLPEARNISEPSWEGRREGGGADHVRKALVVSGLVCGIAGIVLLVVAGFLFVSRHRSKRSSVVLSS</sequence>
<feature type="compositionally biased region" description="Basic and acidic residues" evidence="1">
    <location>
        <begin position="27"/>
        <end position="41"/>
    </location>
</feature>
<proteinExistence type="predicted"/>
<evidence type="ECO:0000256" key="1">
    <source>
        <dbReference type="SAM" id="MobiDB-lite"/>
    </source>
</evidence>
<keyword evidence="2" id="KW-0812">Transmembrane</keyword>
<evidence type="ECO:0000256" key="3">
    <source>
        <dbReference type="SAM" id="SignalP"/>
    </source>
</evidence>
<feature type="region of interest" description="Disordered" evidence="1">
    <location>
        <begin position="27"/>
        <end position="82"/>
    </location>
</feature>
<reference evidence="4 5" key="1">
    <citation type="submission" date="2024-04" db="EMBL/GenBank/DDBJ databases">
        <title>The reference genome of an endangered Asteraceae, Deinandra increscens subsp. villosa, native to the Central Coast of California.</title>
        <authorList>
            <person name="Guilliams M."/>
            <person name="Hasenstab-Lehman K."/>
            <person name="Meyer R."/>
            <person name="Mcevoy S."/>
        </authorList>
    </citation>
    <scope>NUCLEOTIDE SEQUENCE [LARGE SCALE GENOMIC DNA]</scope>
    <source>
        <tissue evidence="4">Leaf</tissue>
    </source>
</reference>
<name>A0AAP0CWN7_9ASTR</name>
<protein>
    <submittedName>
        <fullName evidence="4">Uncharacterized protein</fullName>
    </submittedName>
</protein>
<dbReference type="Proteomes" id="UP001408789">
    <property type="component" value="Unassembled WGS sequence"/>
</dbReference>
<evidence type="ECO:0000313" key="4">
    <source>
        <dbReference type="EMBL" id="KAK9061657.1"/>
    </source>
</evidence>
<comment type="caution">
    <text evidence="4">The sequence shown here is derived from an EMBL/GenBank/DDBJ whole genome shotgun (WGS) entry which is preliminary data.</text>
</comment>
<evidence type="ECO:0000256" key="2">
    <source>
        <dbReference type="SAM" id="Phobius"/>
    </source>
</evidence>
<keyword evidence="2" id="KW-1133">Transmembrane helix</keyword>
<dbReference type="PANTHER" id="PTHR37189:SF4">
    <property type="entry name" value="TRANSMEMBRANE PROTEIN"/>
    <property type="match status" value="1"/>
</dbReference>
<feature type="transmembrane region" description="Helical" evidence="2">
    <location>
        <begin position="90"/>
        <end position="114"/>
    </location>
</feature>
<gene>
    <name evidence="4" type="ORF">SSX86_018840</name>
</gene>
<evidence type="ECO:0000313" key="5">
    <source>
        <dbReference type="Proteomes" id="UP001408789"/>
    </source>
</evidence>
<feature type="chain" id="PRO_5042814947" evidence="3">
    <location>
        <begin position="26"/>
        <end position="128"/>
    </location>
</feature>
<keyword evidence="5" id="KW-1185">Reference proteome</keyword>
<keyword evidence="3" id="KW-0732">Signal</keyword>
<feature type="signal peptide" evidence="3">
    <location>
        <begin position="1"/>
        <end position="25"/>
    </location>
</feature>
<dbReference type="EMBL" id="JBCNJP010000019">
    <property type="protein sequence ID" value="KAK9061657.1"/>
    <property type="molecule type" value="Genomic_DNA"/>
</dbReference>